<dbReference type="PROSITE" id="PS50893">
    <property type="entry name" value="ABC_TRANSPORTER_2"/>
    <property type="match status" value="2"/>
</dbReference>
<feature type="domain" description="ABC transporter" evidence="9">
    <location>
        <begin position="258"/>
        <end position="502"/>
    </location>
</feature>
<dbReference type="Pfam" id="PF00005">
    <property type="entry name" value="ABC_tran"/>
    <property type="match status" value="2"/>
</dbReference>
<dbReference type="SUPFAM" id="SSF52540">
    <property type="entry name" value="P-loop containing nucleoside triphosphate hydrolases"/>
    <property type="match status" value="2"/>
</dbReference>
<dbReference type="CDD" id="cd03216">
    <property type="entry name" value="ABC_Carb_Monos_I"/>
    <property type="match status" value="1"/>
</dbReference>
<evidence type="ECO:0000256" key="7">
    <source>
        <dbReference type="ARBA" id="ARBA00022967"/>
    </source>
</evidence>
<evidence type="ECO:0000313" key="11">
    <source>
        <dbReference type="Proteomes" id="UP001230005"/>
    </source>
</evidence>
<dbReference type="InterPro" id="IPR017871">
    <property type="entry name" value="ABC_transporter-like_CS"/>
</dbReference>
<keyword evidence="3" id="KW-0762">Sugar transport</keyword>
<dbReference type="InterPro" id="IPR003593">
    <property type="entry name" value="AAA+_ATPase"/>
</dbReference>
<keyword evidence="11" id="KW-1185">Reference proteome</keyword>
<evidence type="ECO:0000256" key="6">
    <source>
        <dbReference type="ARBA" id="ARBA00022840"/>
    </source>
</evidence>
<evidence type="ECO:0000256" key="8">
    <source>
        <dbReference type="ARBA" id="ARBA00023136"/>
    </source>
</evidence>
<sequence>MSILEMRGITKEFPGVKALDNVNFKVKKGEIHALCGENGAGKSTLMKVLSGVHPHGTYDGKILINDKEQNFQTIRDSENAGVTIIYQELALVKDMTIAENIFLGNEPTSNGFIDWETMFYEANKWLKKVGLSIESNLKVSNLGIGQQQLIEIAKALSKNCEIIIMDEPTAALAEEEVEILINILHQLREDGITVIYISHKLKEVMRISDSVTILRDGQTIGTKGIDEIDESGIISMMVGRELKDLFPYENNKIDEVILKLDGYSFFEHKSKKPVTDDVSLTLHKGEVLGIGGLMGAGRTELATSLFGGYEGKAEGSVYIDGEKYEVKGPKEAIDKGLAYVSEDRKRYGLVLGMDVAKNTTMASLGQISSLSFINQEREIWETEKYNKKMRVKTPSLETKVVTLSGGNQQKVVLSKWLMSGPKILILDEPTRGIDVGAKQEIYKLINELTAQGVGIIMISSELPELLGMSDRVLVMADRKIMGELSKEEANQEAILKLATGGENIEESH</sequence>
<proteinExistence type="predicted"/>
<protein>
    <submittedName>
        <fullName evidence="10">D-xylose transport system ATP-binding protein</fullName>
    </submittedName>
</protein>
<evidence type="ECO:0000256" key="1">
    <source>
        <dbReference type="ARBA" id="ARBA00022448"/>
    </source>
</evidence>
<evidence type="ECO:0000259" key="9">
    <source>
        <dbReference type="PROSITE" id="PS50893"/>
    </source>
</evidence>
<keyword evidence="6 10" id="KW-0067">ATP-binding</keyword>
<comment type="caution">
    <text evidence="10">The sequence shown here is derived from an EMBL/GenBank/DDBJ whole genome shotgun (WGS) entry which is preliminary data.</text>
</comment>
<evidence type="ECO:0000256" key="5">
    <source>
        <dbReference type="ARBA" id="ARBA00022741"/>
    </source>
</evidence>
<dbReference type="GO" id="GO:0005524">
    <property type="term" value="F:ATP binding"/>
    <property type="evidence" value="ECO:0007669"/>
    <property type="project" value="UniProtKB-KW"/>
</dbReference>
<evidence type="ECO:0000256" key="3">
    <source>
        <dbReference type="ARBA" id="ARBA00022597"/>
    </source>
</evidence>
<dbReference type="PANTHER" id="PTHR43790:SF1">
    <property type="entry name" value="XYLOSE IMPORT ATP-BINDING PROTEIN XYLG"/>
    <property type="match status" value="1"/>
</dbReference>
<evidence type="ECO:0000256" key="4">
    <source>
        <dbReference type="ARBA" id="ARBA00022737"/>
    </source>
</evidence>
<feature type="domain" description="ABC transporter" evidence="9">
    <location>
        <begin position="4"/>
        <end position="241"/>
    </location>
</feature>
<dbReference type="PROSITE" id="PS00211">
    <property type="entry name" value="ABC_TRANSPORTER_1"/>
    <property type="match status" value="1"/>
</dbReference>
<keyword evidence="5" id="KW-0547">Nucleotide-binding</keyword>
<accession>A0ABT9ZPV2</accession>
<keyword evidence="2" id="KW-1003">Cell membrane</keyword>
<dbReference type="Gene3D" id="3.40.50.300">
    <property type="entry name" value="P-loop containing nucleotide triphosphate hydrolases"/>
    <property type="match status" value="2"/>
</dbReference>
<name>A0ABT9ZPV2_9BACI</name>
<reference evidence="10 11" key="1">
    <citation type="submission" date="2023-07" db="EMBL/GenBank/DDBJ databases">
        <title>Genomic Encyclopedia of Type Strains, Phase IV (KMG-IV): sequencing the most valuable type-strain genomes for metagenomic binning, comparative biology and taxonomic classification.</title>
        <authorList>
            <person name="Goeker M."/>
        </authorList>
    </citation>
    <scope>NUCLEOTIDE SEQUENCE [LARGE SCALE GENOMIC DNA]</scope>
    <source>
        <strain evidence="10 11">DSM 9768</strain>
    </source>
</reference>
<dbReference type="NCBIfam" id="NF010069">
    <property type="entry name" value="PRK13549.1"/>
    <property type="match status" value="1"/>
</dbReference>
<dbReference type="PANTHER" id="PTHR43790">
    <property type="entry name" value="CARBOHYDRATE TRANSPORT ATP-BINDING PROTEIN MG119-RELATED"/>
    <property type="match status" value="1"/>
</dbReference>
<dbReference type="RefSeq" id="WP_307321703.1">
    <property type="nucleotide sequence ID" value="NZ_JAUSUG010000002.1"/>
</dbReference>
<dbReference type="Proteomes" id="UP001230005">
    <property type="component" value="Unassembled WGS sequence"/>
</dbReference>
<gene>
    <name evidence="10" type="ORF">J2S74_000645</name>
</gene>
<dbReference type="CDD" id="cd03215">
    <property type="entry name" value="ABC_Carb_Monos_II"/>
    <property type="match status" value="1"/>
</dbReference>
<keyword evidence="8" id="KW-0472">Membrane</keyword>
<evidence type="ECO:0000256" key="2">
    <source>
        <dbReference type="ARBA" id="ARBA00022475"/>
    </source>
</evidence>
<dbReference type="InterPro" id="IPR027417">
    <property type="entry name" value="P-loop_NTPase"/>
</dbReference>
<keyword evidence="7" id="KW-1278">Translocase</keyword>
<dbReference type="EMBL" id="JAUSUG010000002">
    <property type="protein sequence ID" value="MDQ0253273.1"/>
    <property type="molecule type" value="Genomic_DNA"/>
</dbReference>
<keyword evidence="4" id="KW-0677">Repeat</keyword>
<organism evidence="10 11">
    <name type="scientific">Evansella vedderi</name>
    <dbReference type="NCBI Taxonomy" id="38282"/>
    <lineage>
        <taxon>Bacteria</taxon>
        <taxon>Bacillati</taxon>
        <taxon>Bacillota</taxon>
        <taxon>Bacilli</taxon>
        <taxon>Bacillales</taxon>
        <taxon>Bacillaceae</taxon>
        <taxon>Evansella</taxon>
    </lineage>
</organism>
<dbReference type="InterPro" id="IPR003439">
    <property type="entry name" value="ABC_transporter-like_ATP-bd"/>
</dbReference>
<evidence type="ECO:0000313" key="10">
    <source>
        <dbReference type="EMBL" id="MDQ0253273.1"/>
    </source>
</evidence>
<dbReference type="SMART" id="SM00382">
    <property type="entry name" value="AAA"/>
    <property type="match status" value="2"/>
</dbReference>
<dbReference type="InterPro" id="IPR050107">
    <property type="entry name" value="ABC_carbohydrate_import_ATPase"/>
</dbReference>
<keyword evidence="1" id="KW-0813">Transport</keyword>